<evidence type="ECO:0000256" key="3">
    <source>
        <dbReference type="ARBA" id="ARBA00012737"/>
    </source>
</evidence>
<evidence type="ECO:0000256" key="9">
    <source>
        <dbReference type="PIRSR" id="PIRSR001589-2"/>
    </source>
</evidence>
<keyword evidence="8" id="KW-0028">Amino-acid biosynthesis</keyword>
<feature type="active site" description="For GATase activity" evidence="8">
    <location>
        <position position="2"/>
    </location>
</feature>
<feature type="binding site" evidence="9">
    <location>
        <position position="267"/>
    </location>
    <ligand>
        <name>ATP</name>
        <dbReference type="ChEBI" id="CHEBI:30616"/>
    </ligand>
</feature>
<gene>
    <name evidence="12" type="primary">asnB</name>
    <name evidence="12" type="ORF">C6V80_08620</name>
    <name evidence="13" type="ORF">EDC58_1666</name>
</gene>
<evidence type="ECO:0000313" key="15">
    <source>
        <dbReference type="Proteomes" id="UP000298805"/>
    </source>
</evidence>
<evidence type="ECO:0000313" key="14">
    <source>
        <dbReference type="Proteomes" id="UP000272781"/>
    </source>
</evidence>
<dbReference type="Proteomes" id="UP000298805">
    <property type="component" value="Chromosome"/>
</dbReference>
<feature type="binding site" evidence="9">
    <location>
        <position position="88"/>
    </location>
    <ligand>
        <name>L-glutamine</name>
        <dbReference type="ChEBI" id="CHEBI:58359"/>
    </ligand>
</feature>
<keyword evidence="15" id="KW-1185">Reference proteome</keyword>
<dbReference type="InterPro" id="IPR033738">
    <property type="entry name" value="AsnB_N"/>
</dbReference>
<dbReference type="GO" id="GO:0005524">
    <property type="term" value="F:ATP binding"/>
    <property type="evidence" value="ECO:0007669"/>
    <property type="project" value="UniProtKB-KW"/>
</dbReference>
<dbReference type="Gene3D" id="3.40.50.620">
    <property type="entry name" value="HUPs"/>
    <property type="match status" value="1"/>
</dbReference>
<comment type="pathway">
    <text evidence="1">Amino-acid biosynthesis; L-asparagine biosynthesis; L-asparagine from L-aspartate (L-Gln route): step 1/1.</text>
</comment>
<dbReference type="Pfam" id="PF13537">
    <property type="entry name" value="GATase_7"/>
    <property type="match status" value="1"/>
</dbReference>
<accession>A0AAJ4RBG7</accession>
<reference evidence="15" key="1">
    <citation type="submission" date="2018-03" db="EMBL/GenBank/DDBJ databases">
        <title>A comparative analysis of the Nautiliaceae.</title>
        <authorList>
            <person name="Grosche A."/>
            <person name="Smedile F."/>
            <person name="Vetriani C."/>
        </authorList>
    </citation>
    <scope>NUCLEOTIDE SEQUENCE [LARGE SCALE GENOMIC DNA]</scope>
    <source>
        <strain evidence="15">TB6</strain>
    </source>
</reference>
<dbReference type="Pfam" id="PF00733">
    <property type="entry name" value="Asn_synthase"/>
    <property type="match status" value="1"/>
</dbReference>
<sequence length="578" mass="67604">MCGIAGFNFEVDKKRVLKTLFHRGPDENSCVRVDNFNFFHTRLAIQDIKNGSQPFFYNDWMIVFNGEIYNHSQLRKNLKEFDFKTNSDTETLLYLFLKYKEKMFDFIDGMFAFAIYDKKNKKLFLARDRAGKKPLYIYKKDKKFAFASEINVFKTLNPTIDEEDIKLFLSTGFCESGYKEIREFPAGHFGYYDGELKLKRYFDIAEYYKAPKIKNPLNELEGLLKISVKNRLFSSDVEVGAFLSGGIDSSLIVAIASEYTDIKTFTVKFEGAYDESYLASLVARKYGLKHEIIDIKMNVKDNIEKILLNYGKPFFDSSAIPSYFVSKAAREHVKVVLNGDGADELFGGYRRYVPFIKGWDKIAKHFTFLLPLLKPKSRGELMFLYRLLRAASKEGIHWYNVLLNDLFEDIYDFHGEKIEKLDKFIKSIDFEGFEKLSYLDFEINLKNLLMKMDIASMSNSLEARSPFLSKYMLEFAPKIDKNDKLLKKILRELAKKYLPLEIVNAPKRGFEIPLVSWVDGELRDVIFDYLNYGFYKNFVDEKLVEKIKNKKLQIPEEKRAKILYLLFALEVWHENSVS</sequence>
<evidence type="ECO:0000256" key="10">
    <source>
        <dbReference type="PIRSR" id="PIRSR001589-3"/>
    </source>
</evidence>
<keyword evidence="8" id="KW-0061">Asparagine biosynthesis</keyword>
<dbReference type="EMBL" id="CP027432">
    <property type="protein sequence ID" value="QCI29021.1"/>
    <property type="molecule type" value="Genomic_DNA"/>
</dbReference>
<evidence type="ECO:0000256" key="1">
    <source>
        <dbReference type="ARBA" id="ARBA00005187"/>
    </source>
</evidence>
<evidence type="ECO:0000313" key="12">
    <source>
        <dbReference type="EMBL" id="QCI29021.1"/>
    </source>
</evidence>
<dbReference type="CDD" id="cd01991">
    <property type="entry name" value="Asn_synthase_B_C"/>
    <property type="match status" value="1"/>
</dbReference>
<dbReference type="Gene3D" id="3.60.20.10">
    <property type="entry name" value="Glutamine Phosphoribosylpyrophosphate, subunit 1, domain 1"/>
    <property type="match status" value="1"/>
</dbReference>
<dbReference type="InterPro" id="IPR051786">
    <property type="entry name" value="ASN_synthetase/amidase"/>
</dbReference>
<evidence type="ECO:0000313" key="13">
    <source>
        <dbReference type="EMBL" id="ROR39168.1"/>
    </source>
</evidence>
<proteinExistence type="inferred from homology"/>
<protein>
    <recommendedName>
        <fullName evidence="3">asparagine synthase (glutamine-hydrolyzing)</fullName>
        <ecNumber evidence="3">6.3.5.4</ecNumber>
    </recommendedName>
</protein>
<reference evidence="13 14" key="2">
    <citation type="submission" date="2018-11" db="EMBL/GenBank/DDBJ databases">
        <title>Genomic Encyclopedia of Type Strains, Phase IV (KMG-IV): sequencing the most valuable type-strain genomes for metagenomic binning, comparative biology and taxonomic classification.</title>
        <authorList>
            <person name="Goeker M."/>
        </authorList>
    </citation>
    <scope>NUCLEOTIDE SEQUENCE [LARGE SCALE GENOMIC DNA]</scope>
    <source>
        <strain evidence="13 14">DSM 27783</strain>
    </source>
</reference>
<dbReference type="PIRSF" id="PIRSF001589">
    <property type="entry name" value="Asn_synthetase_glu-h"/>
    <property type="match status" value="1"/>
</dbReference>
<reference evidence="12" key="3">
    <citation type="submission" date="2019-06" db="EMBL/GenBank/DDBJ databases">
        <title>A comparative analysis of the Nautiliaceae.</title>
        <authorList>
            <person name="Grosche A."/>
            <person name="Smedile F."/>
            <person name="Vetriani C."/>
        </authorList>
    </citation>
    <scope>NUCLEOTIDE SEQUENCE</scope>
    <source>
        <strain evidence="12">TB6</strain>
    </source>
</reference>
<dbReference type="CDD" id="cd00712">
    <property type="entry name" value="AsnB"/>
    <property type="match status" value="1"/>
</dbReference>
<feature type="domain" description="Glutamine amidotransferase type-2" evidence="11">
    <location>
        <begin position="2"/>
        <end position="195"/>
    </location>
</feature>
<dbReference type="Proteomes" id="UP000272781">
    <property type="component" value="Unassembled WGS sequence"/>
</dbReference>
<dbReference type="EMBL" id="RJVK01000004">
    <property type="protein sequence ID" value="ROR39168.1"/>
    <property type="molecule type" value="Genomic_DNA"/>
</dbReference>
<name>A0AAJ4RBG7_9BACT</name>
<dbReference type="SUPFAM" id="SSF56235">
    <property type="entry name" value="N-terminal nucleophile aminohydrolases (Ntn hydrolases)"/>
    <property type="match status" value="1"/>
</dbReference>
<dbReference type="PROSITE" id="PS51278">
    <property type="entry name" value="GATASE_TYPE_2"/>
    <property type="match status" value="1"/>
</dbReference>
<feature type="site" description="Important for beta-aspartyl-AMP intermediate formation" evidence="10">
    <location>
        <position position="340"/>
    </location>
</feature>
<evidence type="ECO:0000259" key="11">
    <source>
        <dbReference type="PROSITE" id="PS51278"/>
    </source>
</evidence>
<comment type="similarity">
    <text evidence="2">Belongs to the asparagine synthetase family.</text>
</comment>
<dbReference type="EC" id="6.3.5.4" evidence="3"/>
<evidence type="ECO:0000256" key="2">
    <source>
        <dbReference type="ARBA" id="ARBA00005752"/>
    </source>
</evidence>
<dbReference type="PANTHER" id="PTHR43284">
    <property type="entry name" value="ASPARAGINE SYNTHETASE (GLUTAMINE-HYDROLYZING)"/>
    <property type="match status" value="1"/>
</dbReference>
<dbReference type="RefSeq" id="WP_123353041.1">
    <property type="nucleotide sequence ID" value="NZ_CP027432.2"/>
</dbReference>
<organism evidence="13 14">
    <name type="scientific">Caminibacter pacificus</name>
    <dbReference type="NCBI Taxonomy" id="1424653"/>
    <lineage>
        <taxon>Bacteria</taxon>
        <taxon>Pseudomonadati</taxon>
        <taxon>Campylobacterota</taxon>
        <taxon>Epsilonproteobacteria</taxon>
        <taxon>Nautiliales</taxon>
        <taxon>Nautiliaceae</taxon>
        <taxon>Caminibacter</taxon>
    </lineage>
</organism>
<dbReference type="GO" id="GO:0006529">
    <property type="term" value="P:asparagine biosynthetic process"/>
    <property type="evidence" value="ECO:0007669"/>
    <property type="project" value="UniProtKB-KW"/>
</dbReference>
<comment type="catalytic activity">
    <reaction evidence="7">
        <text>L-aspartate + L-glutamine + ATP + H2O = L-asparagine + L-glutamate + AMP + diphosphate + H(+)</text>
        <dbReference type="Rhea" id="RHEA:12228"/>
        <dbReference type="ChEBI" id="CHEBI:15377"/>
        <dbReference type="ChEBI" id="CHEBI:15378"/>
        <dbReference type="ChEBI" id="CHEBI:29985"/>
        <dbReference type="ChEBI" id="CHEBI:29991"/>
        <dbReference type="ChEBI" id="CHEBI:30616"/>
        <dbReference type="ChEBI" id="CHEBI:33019"/>
        <dbReference type="ChEBI" id="CHEBI:58048"/>
        <dbReference type="ChEBI" id="CHEBI:58359"/>
        <dbReference type="ChEBI" id="CHEBI:456215"/>
        <dbReference type="EC" id="6.3.5.4"/>
    </reaction>
</comment>
<keyword evidence="6 8" id="KW-0315">Glutamine amidotransferase</keyword>
<evidence type="ECO:0000256" key="6">
    <source>
        <dbReference type="ARBA" id="ARBA00022962"/>
    </source>
</evidence>
<dbReference type="InterPro" id="IPR001962">
    <property type="entry name" value="Asn_synthase"/>
</dbReference>
<dbReference type="InterPro" id="IPR029055">
    <property type="entry name" value="Ntn_hydrolases_N"/>
</dbReference>
<keyword evidence="5 9" id="KW-0067">ATP-binding</keyword>
<evidence type="ECO:0000256" key="5">
    <source>
        <dbReference type="ARBA" id="ARBA00022840"/>
    </source>
</evidence>
<dbReference type="InterPro" id="IPR017932">
    <property type="entry name" value="GATase_2_dom"/>
</dbReference>
<dbReference type="PANTHER" id="PTHR43284:SF1">
    <property type="entry name" value="ASPARAGINE SYNTHETASE"/>
    <property type="match status" value="1"/>
</dbReference>
<dbReference type="NCBIfam" id="TIGR01536">
    <property type="entry name" value="asn_synth_AEB"/>
    <property type="match status" value="1"/>
</dbReference>
<dbReference type="GO" id="GO:0004066">
    <property type="term" value="F:asparagine synthase (glutamine-hydrolyzing) activity"/>
    <property type="evidence" value="ECO:0007669"/>
    <property type="project" value="UniProtKB-EC"/>
</dbReference>
<dbReference type="InterPro" id="IPR014729">
    <property type="entry name" value="Rossmann-like_a/b/a_fold"/>
</dbReference>
<evidence type="ECO:0000256" key="4">
    <source>
        <dbReference type="ARBA" id="ARBA00022741"/>
    </source>
</evidence>
<dbReference type="SUPFAM" id="SSF52402">
    <property type="entry name" value="Adenine nucleotide alpha hydrolases-like"/>
    <property type="match status" value="1"/>
</dbReference>
<keyword evidence="4 9" id="KW-0547">Nucleotide-binding</keyword>
<evidence type="ECO:0000256" key="7">
    <source>
        <dbReference type="ARBA" id="ARBA00048741"/>
    </source>
</evidence>
<dbReference type="AlphaFoldDB" id="A0AAJ4RBG7"/>
<keyword evidence="12" id="KW-0436">Ligase</keyword>
<dbReference type="InterPro" id="IPR006426">
    <property type="entry name" value="Asn_synth_AEB"/>
</dbReference>
<evidence type="ECO:0000256" key="8">
    <source>
        <dbReference type="PIRSR" id="PIRSR001589-1"/>
    </source>
</evidence>